<comment type="function">
    <text evidence="1 8">The Vlp and Vsp proteins are antigenically distinct proteins, only one vlp or vsp gene is transcriptionally active at any one time. Switching between these genes is a mechanism of host immune response evasion.</text>
</comment>
<dbReference type="SUPFAM" id="SSF74748">
    <property type="entry name" value="Variable surface antigen VlsE"/>
    <property type="match status" value="1"/>
</dbReference>
<reference evidence="9" key="1">
    <citation type="submission" date="2013-04" db="EMBL/GenBank/DDBJ databases">
        <title>Comparative Genomics of Relapsing Fever Spirochetes.</title>
        <authorList>
            <person name="Schwan T.G."/>
            <person name="Raffel S.J."/>
            <person name="Porcella S.F."/>
            <person name="Martens C.A."/>
            <person name="Bruno D.P."/>
            <person name="Ricklefs S.M."/>
            <person name="Barbian K.B."/>
        </authorList>
    </citation>
    <scope>NUCLEOTIDE SEQUENCE</scope>
    <source>
        <strain evidence="9">SLO</strain>
        <plasmid evidence="9">unnamed</plasmid>
    </source>
</reference>
<evidence type="ECO:0000256" key="4">
    <source>
        <dbReference type="ARBA" id="ARBA00023136"/>
    </source>
</evidence>
<evidence type="ECO:0000256" key="8">
    <source>
        <dbReference type="RuleBase" id="RU363105"/>
    </source>
</evidence>
<keyword evidence="6 8" id="KW-0998">Cell outer membrane</keyword>
<dbReference type="AlphaFoldDB" id="W5SSF2"/>
<keyword evidence="5 8" id="KW-0564">Palmitate</keyword>
<evidence type="ECO:0000256" key="2">
    <source>
        <dbReference type="ARBA" id="ARBA00004459"/>
    </source>
</evidence>
<keyword evidence="3" id="KW-0732">Signal</keyword>
<dbReference type="HOGENOM" id="CLU_206368_0_0_12"/>
<protein>
    <recommendedName>
        <fullName evidence="8">Variable large protein</fullName>
    </recommendedName>
</protein>
<geneLocation type="plasmid" evidence="9">
    <name>unnamed</name>
</geneLocation>
<keyword evidence="9" id="KW-0614">Plasmid</keyword>
<dbReference type="EMBL" id="CP005914">
    <property type="protein sequence ID" value="AHH10134.1"/>
    <property type="molecule type" value="Genomic_DNA"/>
</dbReference>
<evidence type="ECO:0000256" key="1">
    <source>
        <dbReference type="ARBA" id="ARBA00003932"/>
    </source>
</evidence>
<feature type="non-terminal residue" evidence="9">
    <location>
        <position position="58"/>
    </location>
</feature>
<gene>
    <name evidence="9" type="ORF">BPA_0039602</name>
</gene>
<keyword evidence="7 8" id="KW-0449">Lipoprotein</keyword>
<evidence type="ECO:0000313" key="9">
    <source>
        <dbReference type="EMBL" id="AHH10134.1"/>
    </source>
</evidence>
<organism evidence="9">
    <name type="scientific">Borrelia parkeri SLO</name>
    <dbReference type="NCBI Taxonomy" id="1313294"/>
    <lineage>
        <taxon>Bacteria</taxon>
        <taxon>Pseudomonadati</taxon>
        <taxon>Spirochaetota</taxon>
        <taxon>Spirochaetia</taxon>
        <taxon>Spirochaetales</taxon>
        <taxon>Borreliaceae</taxon>
        <taxon>Borrelia</taxon>
    </lineage>
</organism>
<keyword evidence="4 8" id="KW-0472">Membrane</keyword>
<sequence>MKSENNPNASTVETAVTNLVTTTLDKIIQGAKTASEAVGTTGDEFLGNVAAQNNSGTA</sequence>
<comment type="subcellular location">
    <subcellularLocation>
        <location evidence="2 8">Cell outer membrane</location>
        <topology evidence="2 8">Lipid-anchor</topology>
    </subcellularLocation>
</comment>
<evidence type="ECO:0000256" key="5">
    <source>
        <dbReference type="ARBA" id="ARBA00023139"/>
    </source>
</evidence>
<evidence type="ECO:0000256" key="7">
    <source>
        <dbReference type="ARBA" id="ARBA00023288"/>
    </source>
</evidence>
<proteinExistence type="predicted"/>
<evidence type="ECO:0000256" key="6">
    <source>
        <dbReference type="ARBA" id="ARBA00023237"/>
    </source>
</evidence>
<dbReference type="GO" id="GO:0009279">
    <property type="term" value="C:cell outer membrane"/>
    <property type="evidence" value="ECO:0007669"/>
    <property type="project" value="UniProtKB-SubCell"/>
</dbReference>
<dbReference type="InterPro" id="IPR000680">
    <property type="entry name" value="Borrelia_lipo"/>
</dbReference>
<dbReference type="Pfam" id="PF00921">
    <property type="entry name" value="Lipoprotein_2"/>
    <property type="match status" value="1"/>
</dbReference>
<evidence type="ECO:0000256" key="3">
    <source>
        <dbReference type="ARBA" id="ARBA00022729"/>
    </source>
</evidence>
<name>W5SSF2_BORPR</name>
<accession>W5SSF2</accession>